<dbReference type="Proteomes" id="UP000053372">
    <property type="component" value="Unassembled WGS sequence"/>
</dbReference>
<name>A0A0V7ZQN1_9CYAN</name>
<proteinExistence type="predicted"/>
<dbReference type="EMBL" id="LMTZ01000095">
    <property type="protein sequence ID" value="KST66706.1"/>
    <property type="molecule type" value="Genomic_DNA"/>
</dbReference>
<accession>A0A0V7ZQN1</accession>
<evidence type="ECO:0000313" key="3">
    <source>
        <dbReference type="Proteomes" id="UP000053372"/>
    </source>
</evidence>
<gene>
    <name evidence="1" type="ORF">BC008_25785</name>
    <name evidence="2" type="ORF">BC008_26310</name>
</gene>
<reference evidence="2 3" key="1">
    <citation type="journal article" date="2015" name="Genome Announc.">
        <title>Draft Genome of the Euendolithic (true boring) Cyanobacterium Mastigocoleus testarum strain BC008.</title>
        <authorList>
            <person name="Guida B.S."/>
            <person name="Garcia-Pichel F."/>
        </authorList>
    </citation>
    <scope>NUCLEOTIDE SEQUENCE [LARGE SCALE GENOMIC DNA]</scope>
    <source>
        <strain evidence="2 3">BC008</strain>
    </source>
</reference>
<organism evidence="2 3">
    <name type="scientific">Mastigocoleus testarum BC008</name>
    <dbReference type="NCBI Taxonomy" id="371196"/>
    <lineage>
        <taxon>Bacteria</taxon>
        <taxon>Bacillati</taxon>
        <taxon>Cyanobacteriota</taxon>
        <taxon>Cyanophyceae</taxon>
        <taxon>Nostocales</taxon>
        <taxon>Hapalosiphonaceae</taxon>
        <taxon>Mastigocoleus</taxon>
    </lineage>
</organism>
<evidence type="ECO:0000313" key="1">
    <source>
        <dbReference type="EMBL" id="KST66385.1"/>
    </source>
</evidence>
<protein>
    <submittedName>
        <fullName evidence="2">Uncharacterized protein</fullName>
    </submittedName>
</protein>
<comment type="caution">
    <text evidence="2">The sequence shown here is derived from an EMBL/GenBank/DDBJ whole genome shotgun (WGS) entry which is preliminary data.</text>
</comment>
<evidence type="ECO:0000313" key="2">
    <source>
        <dbReference type="EMBL" id="KST66706.1"/>
    </source>
</evidence>
<keyword evidence="3" id="KW-1185">Reference proteome</keyword>
<dbReference type="AlphaFoldDB" id="A0A0V7ZQN1"/>
<dbReference type="EMBL" id="LMTZ01000097">
    <property type="protein sequence ID" value="KST66385.1"/>
    <property type="molecule type" value="Genomic_DNA"/>
</dbReference>
<sequence length="67" mass="7811">MVQDIIAQNISSKIIFRETLLRLFNSFKKYQQFISVQGKLLYKNIFFMLSGSKPTFKVLSATFKSIN</sequence>